<comment type="caution">
    <text evidence="3">The sequence shown here is derived from an EMBL/GenBank/DDBJ whole genome shotgun (WGS) entry which is preliminary data.</text>
</comment>
<protein>
    <recommendedName>
        <fullName evidence="2">FAS1 domain-containing protein</fullName>
    </recommendedName>
</protein>
<dbReference type="Gene3D" id="2.30.180.10">
    <property type="entry name" value="FAS1 domain"/>
    <property type="match status" value="1"/>
</dbReference>
<dbReference type="STRING" id="1305737.GCA_000526355_02618"/>
<name>A0A0P7XQQ5_9BACT</name>
<dbReference type="Pfam" id="PF02469">
    <property type="entry name" value="Fasciclin"/>
    <property type="match status" value="1"/>
</dbReference>
<dbReference type="EMBL" id="LJXT01000012">
    <property type="protein sequence ID" value="KPQ19285.1"/>
    <property type="molecule type" value="Genomic_DNA"/>
</dbReference>
<reference evidence="3 4" key="1">
    <citation type="submission" date="2015-09" db="EMBL/GenBank/DDBJ databases">
        <title>Identification and resolution of microdiversity through metagenomic sequencing of parallel consortia.</title>
        <authorList>
            <person name="Nelson W.C."/>
            <person name="Romine M.F."/>
            <person name="Lindemann S.R."/>
        </authorList>
    </citation>
    <scope>NUCLEOTIDE SEQUENCE [LARGE SCALE GENOMIC DNA]</scope>
    <source>
        <strain evidence="3">HL-49</strain>
    </source>
</reference>
<keyword evidence="1" id="KW-0732">Signal</keyword>
<dbReference type="PATRIC" id="fig|1305737.6.peg.1292"/>
<dbReference type="eggNOG" id="COG2335">
    <property type="taxonomic scope" value="Bacteria"/>
</dbReference>
<dbReference type="Proteomes" id="UP000050421">
    <property type="component" value="Unassembled WGS sequence"/>
</dbReference>
<feature type="chain" id="PRO_5006145572" description="FAS1 domain-containing protein" evidence="1">
    <location>
        <begin position="21"/>
        <end position="166"/>
    </location>
</feature>
<dbReference type="InterPro" id="IPR000782">
    <property type="entry name" value="FAS1_domain"/>
</dbReference>
<dbReference type="SMART" id="SM00554">
    <property type="entry name" value="FAS1"/>
    <property type="match status" value="1"/>
</dbReference>
<proteinExistence type="predicted"/>
<dbReference type="PROSITE" id="PS50213">
    <property type="entry name" value="FAS1"/>
    <property type="match status" value="1"/>
</dbReference>
<evidence type="ECO:0000259" key="2">
    <source>
        <dbReference type="PROSITE" id="PS50213"/>
    </source>
</evidence>
<feature type="domain" description="FAS1" evidence="2">
    <location>
        <begin position="30"/>
        <end position="162"/>
    </location>
</feature>
<evidence type="ECO:0000313" key="4">
    <source>
        <dbReference type="Proteomes" id="UP000050421"/>
    </source>
</evidence>
<evidence type="ECO:0000256" key="1">
    <source>
        <dbReference type="SAM" id="SignalP"/>
    </source>
</evidence>
<dbReference type="SUPFAM" id="SSF82153">
    <property type="entry name" value="FAS1 domain"/>
    <property type="match status" value="1"/>
</dbReference>
<accession>A0A0P7XQQ5</accession>
<gene>
    <name evidence="3" type="ORF">HLUCCX10_03095</name>
</gene>
<dbReference type="InterPro" id="IPR050904">
    <property type="entry name" value="Adhesion/Biosynth-related"/>
</dbReference>
<feature type="signal peptide" evidence="1">
    <location>
        <begin position="1"/>
        <end position="20"/>
    </location>
</feature>
<dbReference type="PANTHER" id="PTHR10900:SF77">
    <property type="entry name" value="FI19380P1"/>
    <property type="match status" value="1"/>
</dbReference>
<dbReference type="GO" id="GO:0005615">
    <property type="term" value="C:extracellular space"/>
    <property type="evidence" value="ECO:0007669"/>
    <property type="project" value="TreeGrafter"/>
</dbReference>
<dbReference type="FunFam" id="2.30.180.10:FF:000019">
    <property type="entry name" value="Cell surface lipoprotein"/>
    <property type="match status" value="1"/>
</dbReference>
<dbReference type="InterPro" id="IPR036378">
    <property type="entry name" value="FAS1_dom_sf"/>
</dbReference>
<dbReference type="PANTHER" id="PTHR10900">
    <property type="entry name" value="PERIOSTIN-RELATED"/>
    <property type="match status" value="1"/>
</dbReference>
<evidence type="ECO:0000313" key="3">
    <source>
        <dbReference type="EMBL" id="KPQ19285.1"/>
    </source>
</evidence>
<organism evidence="3 4">
    <name type="scientific">Algoriphagus marincola HL-49</name>
    <dbReference type="NCBI Taxonomy" id="1305737"/>
    <lineage>
        <taxon>Bacteria</taxon>
        <taxon>Pseudomonadati</taxon>
        <taxon>Bacteroidota</taxon>
        <taxon>Cytophagia</taxon>
        <taxon>Cytophagales</taxon>
        <taxon>Cyclobacteriaceae</taxon>
        <taxon>Algoriphagus</taxon>
    </lineage>
</organism>
<sequence length="166" mass="17391">MKKVVSMIAMAMFFVASSFAPKTDSVHEVEADIVDLAVSTDFLSTLVAAVKAGDLVDVLKGDGPFTVFAPTNDAFAALPAGTLESLLKPENKDQLVAILTYHVVPGKVMSTDLSNGQKATTVQGSDITVTLKDGKAMINDATVTAADIEADNGVVHVIDKVILPKM</sequence>
<dbReference type="AlphaFoldDB" id="A0A0P7XQQ5"/>
<dbReference type="OrthoDB" id="1119934at2"/>